<dbReference type="Proteomes" id="UP001320245">
    <property type="component" value="Unassembled WGS sequence"/>
</dbReference>
<gene>
    <name evidence="2" type="ORF">SLS53_006991</name>
</gene>
<dbReference type="EMBL" id="JAJSPL020000033">
    <property type="protein sequence ID" value="KAK7736559.1"/>
    <property type="molecule type" value="Genomic_DNA"/>
</dbReference>
<dbReference type="AlphaFoldDB" id="A0AAN9YDH9"/>
<sequence length="229" mass="25550">MDHRLLDQEERTLISDSIQEVFPLREHAEDIHVAHLEIACDAAISFAENFNEEAPESQRVNLRWFYTCVQSLLTIELKPELLEDGRVDRLPLPNEQIVNKSEIDSSSSCSSSAKDDAPLRETSAERSVTADNEPAVAMKDPRAPWEEDELHQLIQLKNSGLRHKQVAERLGRTQSAVENKYGRLMKAAGRTSARAARKSVVNTSLENTHDQEEDVGQSSTSSKKACSGA</sequence>
<evidence type="ECO:0000313" key="3">
    <source>
        <dbReference type="Proteomes" id="UP001320245"/>
    </source>
</evidence>
<feature type="region of interest" description="Disordered" evidence="1">
    <location>
        <begin position="188"/>
        <end position="229"/>
    </location>
</feature>
<feature type="compositionally biased region" description="Polar residues" evidence="1">
    <location>
        <begin position="216"/>
        <end position="229"/>
    </location>
</feature>
<reference evidence="2 3" key="1">
    <citation type="journal article" date="2023" name="PLoS ONE">
        <title>Cytospora paraplurivora sp. nov. isolated from orchards with fruit tree decline syndrome in Ontario, Canada.</title>
        <authorList>
            <person name="Ilyukhin E."/>
            <person name="Nguyen H.D.T."/>
            <person name="Castle A.J."/>
            <person name="Ellouze W."/>
        </authorList>
    </citation>
    <scope>NUCLEOTIDE SEQUENCE [LARGE SCALE GENOMIC DNA]</scope>
    <source>
        <strain evidence="2 3">FDS-564</strain>
    </source>
</reference>
<keyword evidence="3" id="KW-1185">Reference proteome</keyword>
<evidence type="ECO:0000256" key="1">
    <source>
        <dbReference type="SAM" id="MobiDB-lite"/>
    </source>
</evidence>
<accession>A0AAN9YDH9</accession>
<protein>
    <recommendedName>
        <fullName evidence="4">Myb-like domain-containing protein</fullName>
    </recommendedName>
</protein>
<feature type="region of interest" description="Disordered" evidence="1">
    <location>
        <begin position="98"/>
        <end position="134"/>
    </location>
</feature>
<organism evidence="2 3">
    <name type="scientific">Cytospora paraplurivora</name>
    <dbReference type="NCBI Taxonomy" id="2898453"/>
    <lineage>
        <taxon>Eukaryota</taxon>
        <taxon>Fungi</taxon>
        <taxon>Dikarya</taxon>
        <taxon>Ascomycota</taxon>
        <taxon>Pezizomycotina</taxon>
        <taxon>Sordariomycetes</taxon>
        <taxon>Sordariomycetidae</taxon>
        <taxon>Diaporthales</taxon>
        <taxon>Cytosporaceae</taxon>
        <taxon>Cytospora</taxon>
    </lineage>
</organism>
<feature type="compositionally biased region" description="Basic and acidic residues" evidence="1">
    <location>
        <begin position="113"/>
        <end position="124"/>
    </location>
</feature>
<evidence type="ECO:0008006" key="4">
    <source>
        <dbReference type="Google" id="ProtNLM"/>
    </source>
</evidence>
<evidence type="ECO:0000313" key="2">
    <source>
        <dbReference type="EMBL" id="KAK7736559.1"/>
    </source>
</evidence>
<name>A0AAN9YDH9_9PEZI</name>
<proteinExistence type="predicted"/>
<comment type="caution">
    <text evidence="2">The sequence shown here is derived from an EMBL/GenBank/DDBJ whole genome shotgun (WGS) entry which is preliminary data.</text>
</comment>